<accession>A0A9P4IZB1</accession>
<dbReference type="Proteomes" id="UP000799439">
    <property type="component" value="Unassembled WGS sequence"/>
</dbReference>
<dbReference type="Gene3D" id="3.80.10.10">
    <property type="entry name" value="Ribonuclease Inhibitor"/>
    <property type="match status" value="1"/>
</dbReference>
<dbReference type="InterPro" id="IPR032675">
    <property type="entry name" value="LRR_dom_sf"/>
</dbReference>
<evidence type="ECO:0008006" key="3">
    <source>
        <dbReference type="Google" id="ProtNLM"/>
    </source>
</evidence>
<organism evidence="1 2">
    <name type="scientific">Myriangium duriaei CBS 260.36</name>
    <dbReference type="NCBI Taxonomy" id="1168546"/>
    <lineage>
        <taxon>Eukaryota</taxon>
        <taxon>Fungi</taxon>
        <taxon>Dikarya</taxon>
        <taxon>Ascomycota</taxon>
        <taxon>Pezizomycotina</taxon>
        <taxon>Dothideomycetes</taxon>
        <taxon>Dothideomycetidae</taxon>
        <taxon>Myriangiales</taxon>
        <taxon>Myriangiaceae</taxon>
        <taxon>Myriangium</taxon>
    </lineage>
</organism>
<dbReference type="EMBL" id="ML996087">
    <property type="protein sequence ID" value="KAF2151689.1"/>
    <property type="molecule type" value="Genomic_DNA"/>
</dbReference>
<evidence type="ECO:0000313" key="1">
    <source>
        <dbReference type="EMBL" id="KAF2151689.1"/>
    </source>
</evidence>
<dbReference type="OrthoDB" id="2351154at2759"/>
<protein>
    <recommendedName>
        <fullName evidence="3">F-box domain-containing protein</fullName>
    </recommendedName>
</protein>
<comment type="caution">
    <text evidence="1">The sequence shown here is derived from an EMBL/GenBank/DDBJ whole genome shotgun (WGS) entry which is preliminary data.</text>
</comment>
<gene>
    <name evidence="1" type="ORF">K461DRAFT_321878</name>
</gene>
<keyword evidence="2" id="KW-1185">Reference proteome</keyword>
<name>A0A9P4IZB1_9PEZI</name>
<evidence type="ECO:0000313" key="2">
    <source>
        <dbReference type="Proteomes" id="UP000799439"/>
    </source>
</evidence>
<dbReference type="AlphaFoldDB" id="A0A9P4IZB1"/>
<reference evidence="1" key="1">
    <citation type="journal article" date="2020" name="Stud. Mycol.">
        <title>101 Dothideomycetes genomes: a test case for predicting lifestyles and emergence of pathogens.</title>
        <authorList>
            <person name="Haridas S."/>
            <person name="Albert R."/>
            <person name="Binder M."/>
            <person name="Bloem J."/>
            <person name="Labutti K."/>
            <person name="Salamov A."/>
            <person name="Andreopoulos B."/>
            <person name="Baker S."/>
            <person name="Barry K."/>
            <person name="Bills G."/>
            <person name="Bluhm B."/>
            <person name="Cannon C."/>
            <person name="Castanera R."/>
            <person name="Culley D."/>
            <person name="Daum C."/>
            <person name="Ezra D."/>
            <person name="Gonzalez J."/>
            <person name="Henrissat B."/>
            <person name="Kuo A."/>
            <person name="Liang C."/>
            <person name="Lipzen A."/>
            <person name="Lutzoni F."/>
            <person name="Magnuson J."/>
            <person name="Mondo S."/>
            <person name="Nolan M."/>
            <person name="Ohm R."/>
            <person name="Pangilinan J."/>
            <person name="Park H.-J."/>
            <person name="Ramirez L."/>
            <person name="Alfaro M."/>
            <person name="Sun H."/>
            <person name="Tritt A."/>
            <person name="Yoshinaga Y."/>
            <person name="Zwiers L.-H."/>
            <person name="Turgeon B."/>
            <person name="Goodwin S."/>
            <person name="Spatafora J."/>
            <person name="Crous P."/>
            <person name="Grigoriev I."/>
        </authorList>
    </citation>
    <scope>NUCLEOTIDE SEQUENCE</scope>
    <source>
        <strain evidence="1">CBS 260.36</strain>
    </source>
</reference>
<proteinExistence type="predicted"/>
<sequence>MSSSAKALGISEIVREILEYLHEDKKALYRSIRVNRCWAEQGMGILWRESPVFALCSIPRERVQFLGNFVRRLEFHGDVRRECLQKLTILRDLTLPFLRALQFLNPFWVPSLDNMAESTTTHLWEQYFQPGLADFLLNGPCKGVLQLLKGKCPRLTELSWHYVSDVESRDLVEFLETCEGLEIISYEEEPFSAVVIRHLLERKNLPKLALPVEFESEIVPRLKETLELAVEPYTHIKELEIWIELEPAMLIFPWLKSIDELEIFPTGPDVRFFGPISRLQTLRDLDVDFGENYFEDFDQIDPQDLSQLKSLKSLQKLRIAGDVSRRNNCHEFCVKPYTFFSSFPDLREFILHIPEPINLVALQVLGRSSPLLEVCRSLQIATPAEIEAAGPVNFPRLRHLELGGFDREDNQNGGAMTMEKGVQRIIQRLRDWAPILEVLETCAVSSPLDEAVVAAWHQKLSTPKYNQPTAHQR</sequence>